<evidence type="ECO:0000256" key="1">
    <source>
        <dbReference type="SAM" id="Phobius"/>
    </source>
</evidence>
<sequence length="70" mass="8000">MSRCSTFGSHRRIALLPHSGLCCHIVGLPVFFCPMLELAIIIWPFFIFKFRHGNADVVKYVVNLRQKPLG</sequence>
<proteinExistence type="predicted"/>
<dbReference type="Proteomes" id="UP000054549">
    <property type="component" value="Unassembled WGS sequence"/>
</dbReference>
<keyword evidence="1" id="KW-0812">Transmembrane</keyword>
<keyword evidence="1" id="KW-1133">Transmembrane helix</keyword>
<dbReference type="InParanoid" id="A0A0C2T5Y3"/>
<dbReference type="EMBL" id="KN818222">
    <property type="protein sequence ID" value="KIL71390.1"/>
    <property type="molecule type" value="Genomic_DNA"/>
</dbReference>
<dbReference type="HOGENOM" id="CLU_2757236_0_0_1"/>
<feature type="transmembrane region" description="Helical" evidence="1">
    <location>
        <begin position="21"/>
        <end position="46"/>
    </location>
</feature>
<accession>A0A0C2T5Y3</accession>
<gene>
    <name evidence="2" type="ORF">M378DRAFT_215975</name>
</gene>
<keyword evidence="1" id="KW-0472">Membrane</keyword>
<evidence type="ECO:0000313" key="3">
    <source>
        <dbReference type="Proteomes" id="UP000054549"/>
    </source>
</evidence>
<evidence type="ECO:0000313" key="2">
    <source>
        <dbReference type="EMBL" id="KIL71390.1"/>
    </source>
</evidence>
<protein>
    <submittedName>
        <fullName evidence="2">Uncharacterized protein</fullName>
    </submittedName>
</protein>
<name>A0A0C2T5Y3_AMAMK</name>
<dbReference type="AlphaFoldDB" id="A0A0C2T5Y3"/>
<keyword evidence="3" id="KW-1185">Reference proteome</keyword>
<organism evidence="2 3">
    <name type="scientific">Amanita muscaria (strain Koide BX008)</name>
    <dbReference type="NCBI Taxonomy" id="946122"/>
    <lineage>
        <taxon>Eukaryota</taxon>
        <taxon>Fungi</taxon>
        <taxon>Dikarya</taxon>
        <taxon>Basidiomycota</taxon>
        <taxon>Agaricomycotina</taxon>
        <taxon>Agaricomycetes</taxon>
        <taxon>Agaricomycetidae</taxon>
        <taxon>Agaricales</taxon>
        <taxon>Pluteineae</taxon>
        <taxon>Amanitaceae</taxon>
        <taxon>Amanita</taxon>
    </lineage>
</organism>
<reference evidence="2 3" key="1">
    <citation type="submission" date="2014-04" db="EMBL/GenBank/DDBJ databases">
        <title>Evolutionary Origins and Diversification of the Mycorrhizal Mutualists.</title>
        <authorList>
            <consortium name="DOE Joint Genome Institute"/>
            <consortium name="Mycorrhizal Genomics Consortium"/>
            <person name="Kohler A."/>
            <person name="Kuo A."/>
            <person name="Nagy L.G."/>
            <person name="Floudas D."/>
            <person name="Copeland A."/>
            <person name="Barry K.W."/>
            <person name="Cichocki N."/>
            <person name="Veneault-Fourrey C."/>
            <person name="LaButti K."/>
            <person name="Lindquist E.A."/>
            <person name="Lipzen A."/>
            <person name="Lundell T."/>
            <person name="Morin E."/>
            <person name="Murat C."/>
            <person name="Riley R."/>
            <person name="Ohm R."/>
            <person name="Sun H."/>
            <person name="Tunlid A."/>
            <person name="Henrissat B."/>
            <person name="Grigoriev I.V."/>
            <person name="Hibbett D.S."/>
            <person name="Martin F."/>
        </authorList>
    </citation>
    <scope>NUCLEOTIDE SEQUENCE [LARGE SCALE GENOMIC DNA]</scope>
    <source>
        <strain evidence="2 3">Koide BX008</strain>
    </source>
</reference>